<reference evidence="5" key="2">
    <citation type="submission" date="2020-09" db="EMBL/GenBank/DDBJ databases">
        <authorList>
            <person name="Sun Q."/>
            <person name="Kim S."/>
        </authorList>
    </citation>
    <scope>NUCLEOTIDE SEQUENCE</scope>
    <source>
        <strain evidence="5">KCTC 22169</strain>
    </source>
</reference>
<proteinExistence type="inferred from homology"/>
<dbReference type="EMBL" id="BMXR01000002">
    <property type="protein sequence ID" value="GGX43448.1"/>
    <property type="molecule type" value="Genomic_DNA"/>
</dbReference>
<dbReference type="SFLD" id="SFLDG01129">
    <property type="entry name" value="C1.5:_HAD__Beta-PGM__Phosphata"/>
    <property type="match status" value="1"/>
</dbReference>
<dbReference type="SFLD" id="SFLDS00003">
    <property type="entry name" value="Haloacid_Dehalogenase"/>
    <property type="match status" value="1"/>
</dbReference>
<dbReference type="Proteomes" id="UP000626148">
    <property type="component" value="Unassembled WGS sequence"/>
</dbReference>
<dbReference type="FunFam" id="3.40.50.1000:FF:000022">
    <property type="entry name" value="Phosphoglycolate phosphatase"/>
    <property type="match status" value="1"/>
</dbReference>
<sequence>MGLKAVLFDLDGTLVDSVSGLHQAVNAVLIEQGGDGCSVDEVRHWVGNGPKKLIQRALESRGIDMSPEDGLAAFREHYARTLFSAEFYPGVPQGLARLKAAGLRLACITNKSSHFTGPFLTHMGLSDTFDAVLCGDQVEHPKPHPESLIRICEGFEIEPDQALMVGDSVNDLIPARDIGMPALAVSYGYHQNQNLADYDAEAVLDDFSAIVERVLTKSTGSIDGTRLY</sequence>
<dbReference type="Gene3D" id="3.40.50.1000">
    <property type="entry name" value="HAD superfamily/HAD-like"/>
    <property type="match status" value="1"/>
</dbReference>
<dbReference type="InterPro" id="IPR041492">
    <property type="entry name" value="HAD_2"/>
</dbReference>
<evidence type="ECO:0000313" key="6">
    <source>
        <dbReference type="Proteomes" id="UP000626148"/>
    </source>
</evidence>
<dbReference type="GO" id="GO:0006281">
    <property type="term" value="P:DNA repair"/>
    <property type="evidence" value="ECO:0007669"/>
    <property type="project" value="TreeGrafter"/>
</dbReference>
<comment type="catalytic activity">
    <reaction evidence="1">
        <text>2-phosphoglycolate + H2O = glycolate + phosphate</text>
        <dbReference type="Rhea" id="RHEA:14369"/>
        <dbReference type="ChEBI" id="CHEBI:15377"/>
        <dbReference type="ChEBI" id="CHEBI:29805"/>
        <dbReference type="ChEBI" id="CHEBI:43474"/>
        <dbReference type="ChEBI" id="CHEBI:58033"/>
        <dbReference type="EC" id="3.1.3.18"/>
    </reaction>
</comment>
<dbReference type="PANTHER" id="PTHR43434:SF1">
    <property type="entry name" value="PHOSPHOGLYCOLATE PHOSPHATASE"/>
    <property type="match status" value="1"/>
</dbReference>
<dbReference type="RefSeq" id="WP_189607180.1">
    <property type="nucleotide sequence ID" value="NZ_BMXR01000002.1"/>
</dbReference>
<evidence type="ECO:0000256" key="1">
    <source>
        <dbReference type="ARBA" id="ARBA00000830"/>
    </source>
</evidence>
<comment type="caution">
    <text evidence="5">The sequence shown here is derived from an EMBL/GenBank/DDBJ whole genome shotgun (WGS) entry which is preliminary data.</text>
</comment>
<reference evidence="5" key="1">
    <citation type="journal article" date="2014" name="Int. J. Syst. Evol. Microbiol.">
        <title>Complete genome sequence of Corynebacterium casei LMG S-19264T (=DSM 44701T), isolated from a smear-ripened cheese.</title>
        <authorList>
            <consortium name="US DOE Joint Genome Institute (JGI-PGF)"/>
            <person name="Walter F."/>
            <person name="Albersmeier A."/>
            <person name="Kalinowski J."/>
            <person name="Ruckert C."/>
        </authorList>
    </citation>
    <scope>NUCLEOTIDE SEQUENCE</scope>
    <source>
        <strain evidence="5">KCTC 22169</strain>
    </source>
</reference>
<evidence type="ECO:0000256" key="4">
    <source>
        <dbReference type="ARBA" id="ARBA00013078"/>
    </source>
</evidence>
<evidence type="ECO:0000313" key="5">
    <source>
        <dbReference type="EMBL" id="GGX43448.1"/>
    </source>
</evidence>
<comment type="similarity">
    <text evidence="3">Belongs to the HAD-like hydrolase superfamily. CbbY/CbbZ/Gph/YieH family.</text>
</comment>
<gene>
    <name evidence="5" type="primary">gph-2</name>
    <name evidence="5" type="ORF">GCM10007392_07730</name>
</gene>
<dbReference type="Pfam" id="PF13419">
    <property type="entry name" value="HAD_2"/>
    <property type="match status" value="1"/>
</dbReference>
<dbReference type="AlphaFoldDB" id="A0A918N5V4"/>
<keyword evidence="6" id="KW-1185">Reference proteome</keyword>
<dbReference type="GO" id="GO:0005829">
    <property type="term" value="C:cytosol"/>
    <property type="evidence" value="ECO:0007669"/>
    <property type="project" value="TreeGrafter"/>
</dbReference>
<dbReference type="SFLD" id="SFLDG01135">
    <property type="entry name" value="C1.5.6:_HAD__Beta-PGM__Phospha"/>
    <property type="match status" value="1"/>
</dbReference>
<dbReference type="PANTHER" id="PTHR43434">
    <property type="entry name" value="PHOSPHOGLYCOLATE PHOSPHATASE"/>
    <property type="match status" value="1"/>
</dbReference>
<protein>
    <recommendedName>
        <fullName evidence="4">phosphoglycolate phosphatase</fullName>
        <ecNumber evidence="4">3.1.3.18</ecNumber>
    </recommendedName>
</protein>
<evidence type="ECO:0000256" key="3">
    <source>
        <dbReference type="ARBA" id="ARBA00006171"/>
    </source>
</evidence>
<evidence type="ECO:0000256" key="2">
    <source>
        <dbReference type="ARBA" id="ARBA00004818"/>
    </source>
</evidence>
<name>A0A918N5V4_9GAMM</name>
<dbReference type="InterPro" id="IPR050155">
    <property type="entry name" value="HAD-like_hydrolase_sf"/>
</dbReference>
<comment type="pathway">
    <text evidence="2">Organic acid metabolism; glycolate biosynthesis; glycolate from 2-phosphoglycolate: step 1/1.</text>
</comment>
<accession>A0A918N5V4</accession>
<dbReference type="NCBIfam" id="TIGR01509">
    <property type="entry name" value="HAD-SF-IA-v3"/>
    <property type="match status" value="1"/>
</dbReference>
<dbReference type="Gene3D" id="1.10.150.240">
    <property type="entry name" value="Putative phosphatase, domain 2"/>
    <property type="match status" value="1"/>
</dbReference>
<dbReference type="InterPro" id="IPR006439">
    <property type="entry name" value="HAD-SF_hydro_IA"/>
</dbReference>
<organism evidence="5 6">
    <name type="scientific">Saccharospirillum salsuginis</name>
    <dbReference type="NCBI Taxonomy" id="418750"/>
    <lineage>
        <taxon>Bacteria</taxon>
        <taxon>Pseudomonadati</taxon>
        <taxon>Pseudomonadota</taxon>
        <taxon>Gammaproteobacteria</taxon>
        <taxon>Oceanospirillales</taxon>
        <taxon>Saccharospirillaceae</taxon>
        <taxon>Saccharospirillum</taxon>
    </lineage>
</organism>
<dbReference type="InterPro" id="IPR023214">
    <property type="entry name" value="HAD_sf"/>
</dbReference>
<dbReference type="InterPro" id="IPR023198">
    <property type="entry name" value="PGP-like_dom2"/>
</dbReference>
<dbReference type="SUPFAM" id="SSF56784">
    <property type="entry name" value="HAD-like"/>
    <property type="match status" value="1"/>
</dbReference>
<dbReference type="InterPro" id="IPR036412">
    <property type="entry name" value="HAD-like_sf"/>
</dbReference>
<dbReference type="GO" id="GO:0008967">
    <property type="term" value="F:phosphoglycolate phosphatase activity"/>
    <property type="evidence" value="ECO:0007669"/>
    <property type="project" value="UniProtKB-EC"/>
</dbReference>
<dbReference type="NCBIfam" id="TIGR01549">
    <property type="entry name" value="HAD-SF-IA-v1"/>
    <property type="match status" value="1"/>
</dbReference>
<dbReference type="EC" id="3.1.3.18" evidence="4"/>
<dbReference type="PRINTS" id="PR00413">
    <property type="entry name" value="HADHALOGNASE"/>
</dbReference>